<dbReference type="Gene3D" id="1.10.10.60">
    <property type="entry name" value="Homeodomain-like"/>
    <property type="match status" value="1"/>
</dbReference>
<dbReference type="InterPro" id="IPR050109">
    <property type="entry name" value="HTH-type_TetR-like_transc_reg"/>
</dbReference>
<dbReference type="OrthoDB" id="2356263at2"/>
<evidence type="ECO:0000256" key="1">
    <source>
        <dbReference type="ARBA" id="ARBA00023125"/>
    </source>
</evidence>
<dbReference type="GO" id="GO:0045892">
    <property type="term" value="P:negative regulation of DNA-templated transcription"/>
    <property type="evidence" value="ECO:0007669"/>
    <property type="project" value="InterPro"/>
</dbReference>
<dbReference type="InterPro" id="IPR001647">
    <property type="entry name" value="HTH_TetR"/>
</dbReference>
<dbReference type="PANTHER" id="PTHR30055:SF196">
    <property type="entry name" value="HTH-TYPE TRANSCRIPTIONAL REGULATOR RUTR"/>
    <property type="match status" value="1"/>
</dbReference>
<accession>H0HZ05</accession>
<dbReference type="PRINTS" id="PR00455">
    <property type="entry name" value="HTHTETR"/>
</dbReference>
<organism evidence="4 5">
    <name type="scientific">Mesorhizobium alhagi CCNWXJ12-2</name>
    <dbReference type="NCBI Taxonomy" id="1107882"/>
    <lineage>
        <taxon>Bacteria</taxon>
        <taxon>Pseudomonadati</taxon>
        <taxon>Pseudomonadota</taxon>
        <taxon>Alphaproteobacteria</taxon>
        <taxon>Hyphomicrobiales</taxon>
        <taxon>Phyllobacteriaceae</taxon>
        <taxon>Allomesorhizobium</taxon>
    </lineage>
</organism>
<evidence type="ECO:0000256" key="2">
    <source>
        <dbReference type="PROSITE-ProRule" id="PRU00335"/>
    </source>
</evidence>
<protein>
    <submittedName>
        <fullName evidence="4">TetR family transcriptional regulator</fullName>
    </submittedName>
</protein>
<name>H0HZ05_9HYPH</name>
<dbReference type="Pfam" id="PF00440">
    <property type="entry name" value="TetR_N"/>
    <property type="match status" value="1"/>
</dbReference>
<dbReference type="PANTHER" id="PTHR30055">
    <property type="entry name" value="HTH-TYPE TRANSCRIPTIONAL REGULATOR RUTR"/>
    <property type="match status" value="1"/>
</dbReference>
<dbReference type="Pfam" id="PF08362">
    <property type="entry name" value="TetR_C_3"/>
    <property type="match status" value="1"/>
</dbReference>
<dbReference type="RefSeq" id="WP_008839012.1">
    <property type="nucleotide sequence ID" value="NZ_AHAM01000239.1"/>
</dbReference>
<dbReference type="PATRIC" id="fig|1107882.3.peg.5265"/>
<dbReference type="SUPFAM" id="SSF48498">
    <property type="entry name" value="Tetracyclin repressor-like, C-terminal domain"/>
    <property type="match status" value="1"/>
</dbReference>
<dbReference type="Gene3D" id="1.10.357.10">
    <property type="entry name" value="Tetracycline Repressor, domain 2"/>
    <property type="match status" value="1"/>
</dbReference>
<feature type="DNA-binding region" description="H-T-H motif" evidence="2">
    <location>
        <begin position="42"/>
        <end position="61"/>
    </location>
</feature>
<evidence type="ECO:0000313" key="4">
    <source>
        <dbReference type="EMBL" id="EHK54034.1"/>
    </source>
</evidence>
<dbReference type="SUPFAM" id="SSF46689">
    <property type="entry name" value="Homeodomain-like"/>
    <property type="match status" value="1"/>
</dbReference>
<evidence type="ECO:0000313" key="5">
    <source>
        <dbReference type="Proteomes" id="UP000003250"/>
    </source>
</evidence>
<proteinExistence type="predicted"/>
<feature type="domain" description="HTH tetR-type" evidence="3">
    <location>
        <begin position="19"/>
        <end position="79"/>
    </location>
</feature>
<dbReference type="GO" id="GO:0003700">
    <property type="term" value="F:DNA-binding transcription factor activity"/>
    <property type="evidence" value="ECO:0007669"/>
    <property type="project" value="TreeGrafter"/>
</dbReference>
<dbReference type="InterPro" id="IPR009057">
    <property type="entry name" value="Homeodomain-like_sf"/>
</dbReference>
<keyword evidence="1 2" id="KW-0238">DNA-binding</keyword>
<dbReference type="AlphaFoldDB" id="H0HZ05"/>
<gene>
    <name evidence="4" type="ORF">MAXJ12_27198</name>
</gene>
<dbReference type="GO" id="GO:0000976">
    <property type="term" value="F:transcription cis-regulatory region binding"/>
    <property type="evidence" value="ECO:0007669"/>
    <property type="project" value="TreeGrafter"/>
</dbReference>
<evidence type="ECO:0000259" key="3">
    <source>
        <dbReference type="PROSITE" id="PS50977"/>
    </source>
</evidence>
<dbReference type="EMBL" id="AHAM01000239">
    <property type="protein sequence ID" value="EHK54034.1"/>
    <property type="molecule type" value="Genomic_DNA"/>
</dbReference>
<dbReference type="Proteomes" id="UP000003250">
    <property type="component" value="Unassembled WGS sequence"/>
</dbReference>
<dbReference type="InterPro" id="IPR036271">
    <property type="entry name" value="Tet_transcr_reg_TetR-rel_C_sf"/>
</dbReference>
<reference evidence="4 5" key="1">
    <citation type="journal article" date="2012" name="J. Bacteriol.">
        <title>Draft Genome Sequence of Mesorhizobium alhagi CCNWXJ12-2T, a Novel Salt-Resistant Species Isolated from the Desert of Northwestern China.</title>
        <authorList>
            <person name="Zhou M."/>
            <person name="Chen W."/>
            <person name="Chen H."/>
            <person name="Wei G."/>
        </authorList>
    </citation>
    <scope>NUCLEOTIDE SEQUENCE [LARGE SCALE GENOMIC DNA]</scope>
    <source>
        <strain evidence="4 5">CCNWXJ12-2</strain>
    </source>
</reference>
<sequence length="215" mass="24363">MAGAKSAPSRKAPEERIRARNEAKILKAAVELFSRKGFDGTRTAEIAEACGLPKANIYYYFSTKEAIYTTLIERLLQGWDKALEHITAERDPREALSAYVAAKLDYSRRHVVESRFFANEMLRGGGFLSRAQRRHMQEITRERVRVVEGWVRDGKIMPIDPNHFFIMLWATTQFYADFAEVAAVTLEKGRLSLTDYEAAQKTIVKVILSGCLPAS</sequence>
<dbReference type="PROSITE" id="PS50977">
    <property type="entry name" value="HTH_TETR_2"/>
    <property type="match status" value="1"/>
</dbReference>
<keyword evidence="5" id="KW-1185">Reference proteome</keyword>
<dbReference type="InterPro" id="IPR013573">
    <property type="entry name" value="Tscrpt_reg_YcdC_C"/>
</dbReference>